<protein>
    <submittedName>
        <fullName evidence="2">Uncharacterized protein</fullName>
    </submittedName>
</protein>
<dbReference type="AlphaFoldDB" id="A0A3N0XQ07"/>
<gene>
    <name evidence="2" type="ORF">DPX16_19706</name>
</gene>
<feature type="region of interest" description="Disordered" evidence="1">
    <location>
        <begin position="1"/>
        <end position="23"/>
    </location>
</feature>
<proteinExistence type="predicted"/>
<accession>A0A3N0XQ07</accession>
<dbReference type="Proteomes" id="UP000281406">
    <property type="component" value="Unassembled WGS sequence"/>
</dbReference>
<comment type="caution">
    <text evidence="2">The sequence shown here is derived from an EMBL/GenBank/DDBJ whole genome shotgun (WGS) entry which is preliminary data.</text>
</comment>
<evidence type="ECO:0000256" key="1">
    <source>
        <dbReference type="SAM" id="MobiDB-lite"/>
    </source>
</evidence>
<organism evidence="2 3">
    <name type="scientific">Anabarilius grahami</name>
    <name type="common">Kanglang fish</name>
    <name type="synonym">Barilius grahami</name>
    <dbReference type="NCBI Taxonomy" id="495550"/>
    <lineage>
        <taxon>Eukaryota</taxon>
        <taxon>Metazoa</taxon>
        <taxon>Chordata</taxon>
        <taxon>Craniata</taxon>
        <taxon>Vertebrata</taxon>
        <taxon>Euteleostomi</taxon>
        <taxon>Actinopterygii</taxon>
        <taxon>Neopterygii</taxon>
        <taxon>Teleostei</taxon>
        <taxon>Ostariophysi</taxon>
        <taxon>Cypriniformes</taxon>
        <taxon>Xenocyprididae</taxon>
        <taxon>Xenocypridinae</taxon>
        <taxon>Xenocypridinae incertae sedis</taxon>
        <taxon>Anabarilius</taxon>
    </lineage>
</organism>
<evidence type="ECO:0000313" key="2">
    <source>
        <dbReference type="EMBL" id="ROJ13831.1"/>
    </source>
</evidence>
<evidence type="ECO:0000313" key="3">
    <source>
        <dbReference type="Proteomes" id="UP000281406"/>
    </source>
</evidence>
<keyword evidence="3" id="KW-1185">Reference proteome</keyword>
<reference evidence="2 3" key="1">
    <citation type="submission" date="2018-10" db="EMBL/GenBank/DDBJ databases">
        <title>Genome assembly for a Yunnan-Guizhou Plateau 3E fish, Anabarilius grahami (Regan), and its evolutionary and genetic applications.</title>
        <authorList>
            <person name="Jiang W."/>
        </authorList>
    </citation>
    <scope>NUCLEOTIDE SEQUENCE [LARGE SCALE GENOMIC DNA]</scope>
    <source>
        <strain evidence="2">AG-KIZ</strain>
        <tissue evidence="2">Muscle</tissue>
    </source>
</reference>
<dbReference type="EMBL" id="RJVU01064619">
    <property type="protein sequence ID" value="ROJ13831.1"/>
    <property type="molecule type" value="Genomic_DNA"/>
</dbReference>
<name>A0A3N0XQ07_ANAGA</name>
<sequence length="88" mass="9352">MEDDADTGDWRRGTLTHGRSSTRGTQETLETVFYGAGDYGGDDEQVAVISILGIECVGIGALVIECIVIGALEIECAGSVAWWNLTCL</sequence>